<feature type="domain" description="ABC transporter" evidence="7">
    <location>
        <begin position="11"/>
        <end position="255"/>
    </location>
</feature>
<name>A0AAW2H6D9_9NEOP</name>
<keyword evidence="4" id="KW-0547">Nucleotide-binding</keyword>
<dbReference type="InterPro" id="IPR003593">
    <property type="entry name" value="AAA+_ATPase"/>
</dbReference>
<dbReference type="SUPFAM" id="SSF52540">
    <property type="entry name" value="P-loop containing nucleoside triphosphate hydrolases"/>
    <property type="match status" value="1"/>
</dbReference>
<comment type="caution">
    <text evidence="8">The sequence shown here is derived from an EMBL/GenBank/DDBJ whole genome shotgun (WGS) entry which is preliminary data.</text>
</comment>
<keyword evidence="5" id="KW-0067">ATP-binding</keyword>
<dbReference type="AlphaFoldDB" id="A0AAW2H6D9"/>
<dbReference type="GO" id="GO:0015424">
    <property type="term" value="F:ABC-type amino acid transporter activity"/>
    <property type="evidence" value="ECO:0007669"/>
    <property type="project" value="InterPro"/>
</dbReference>
<dbReference type="PROSITE" id="PS00211">
    <property type="entry name" value="ABC_TRANSPORTER_1"/>
    <property type="match status" value="1"/>
</dbReference>
<dbReference type="PIRSF" id="PIRSF039085">
    <property type="entry name" value="ABC_ATPase_HisP"/>
    <property type="match status" value="1"/>
</dbReference>
<keyword evidence="6" id="KW-0472">Membrane</keyword>
<dbReference type="GO" id="GO:0005524">
    <property type="term" value="F:ATP binding"/>
    <property type="evidence" value="ECO:0007669"/>
    <property type="project" value="UniProtKB-KW"/>
</dbReference>
<evidence type="ECO:0000256" key="4">
    <source>
        <dbReference type="ARBA" id="ARBA00022741"/>
    </source>
</evidence>
<dbReference type="InterPro" id="IPR030679">
    <property type="entry name" value="ABC_ATPase_HisP-typ"/>
</dbReference>
<evidence type="ECO:0000256" key="1">
    <source>
        <dbReference type="ARBA" id="ARBA00004202"/>
    </source>
</evidence>
<sequence length="260" mass="29377">MNHVTVKRTILEAKNIYKSYNNKPILNNVSLEAKEHDVISIIGSSGTGKSTFLRCLNLLNHPNDGELFLNNKKIPLIKGRDGLLKAKCNKELLELRRKVGFVFQNFNLWHHLTVIQNITESPIHSLNIPKKKAYEKAEELLVKVGLCSKAHNYPYELSGGEQQRIAIARALAMDPEVILLDEPTSALDPEKTSEVKEVISCLAKEKTTILVTHELNFCKAVANRVIFFNNGKIEEEGTAEDIFNNPKSERLKQFLANTFK</sequence>
<dbReference type="PANTHER" id="PTHR43166:SF35">
    <property type="entry name" value="L-CYSTINE IMPORT ATP-BINDING PROTEIN TCYN"/>
    <property type="match status" value="1"/>
</dbReference>
<reference evidence="8" key="1">
    <citation type="journal article" date="2024" name="Gigascience">
        <title>Chromosome-level genome of the poultry shaft louse Menopon gallinae provides insight into the host-switching and adaptive evolution of parasitic lice.</title>
        <authorList>
            <person name="Xu Y."/>
            <person name="Ma L."/>
            <person name="Liu S."/>
            <person name="Liang Y."/>
            <person name="Liu Q."/>
            <person name="He Z."/>
            <person name="Tian L."/>
            <person name="Duan Y."/>
            <person name="Cai W."/>
            <person name="Li H."/>
            <person name="Song F."/>
        </authorList>
    </citation>
    <scope>NUCLEOTIDE SEQUENCE</scope>
    <source>
        <strain evidence="8">Cailab_2023a</strain>
    </source>
</reference>
<dbReference type="Pfam" id="PF00005">
    <property type="entry name" value="ABC_tran"/>
    <property type="match status" value="1"/>
</dbReference>
<dbReference type="InterPro" id="IPR050086">
    <property type="entry name" value="MetN_ABC_transporter-like"/>
</dbReference>
<organism evidence="8">
    <name type="scientific">Menopon gallinae</name>
    <name type="common">poultry shaft louse</name>
    <dbReference type="NCBI Taxonomy" id="328185"/>
    <lineage>
        <taxon>Eukaryota</taxon>
        <taxon>Metazoa</taxon>
        <taxon>Ecdysozoa</taxon>
        <taxon>Arthropoda</taxon>
        <taxon>Hexapoda</taxon>
        <taxon>Insecta</taxon>
        <taxon>Pterygota</taxon>
        <taxon>Neoptera</taxon>
        <taxon>Paraneoptera</taxon>
        <taxon>Psocodea</taxon>
        <taxon>Troctomorpha</taxon>
        <taxon>Phthiraptera</taxon>
        <taxon>Amblycera</taxon>
        <taxon>Menoponidae</taxon>
        <taxon>Menopon</taxon>
    </lineage>
</organism>
<evidence type="ECO:0000256" key="2">
    <source>
        <dbReference type="ARBA" id="ARBA00022448"/>
    </source>
</evidence>
<gene>
    <name evidence="8" type="ORF">PYX00_010860</name>
</gene>
<dbReference type="InterPro" id="IPR027417">
    <property type="entry name" value="P-loop_NTPase"/>
</dbReference>
<evidence type="ECO:0000256" key="3">
    <source>
        <dbReference type="ARBA" id="ARBA00022475"/>
    </source>
</evidence>
<dbReference type="PANTHER" id="PTHR43166">
    <property type="entry name" value="AMINO ACID IMPORT ATP-BINDING PROTEIN"/>
    <property type="match status" value="1"/>
</dbReference>
<dbReference type="InterPro" id="IPR017871">
    <property type="entry name" value="ABC_transporter-like_CS"/>
</dbReference>
<dbReference type="GO" id="GO:0005886">
    <property type="term" value="C:plasma membrane"/>
    <property type="evidence" value="ECO:0007669"/>
    <property type="project" value="UniProtKB-SubCell"/>
</dbReference>
<evidence type="ECO:0000256" key="6">
    <source>
        <dbReference type="ARBA" id="ARBA00023136"/>
    </source>
</evidence>
<proteinExistence type="predicted"/>
<dbReference type="Gene3D" id="3.40.50.300">
    <property type="entry name" value="P-loop containing nucleotide triphosphate hydrolases"/>
    <property type="match status" value="1"/>
</dbReference>
<comment type="subcellular location">
    <subcellularLocation>
        <location evidence="1">Cell membrane</location>
        <topology evidence="1">Peripheral membrane protein</topology>
    </subcellularLocation>
</comment>
<keyword evidence="3" id="KW-1003">Cell membrane</keyword>
<evidence type="ECO:0000313" key="8">
    <source>
        <dbReference type="EMBL" id="KAL0263886.1"/>
    </source>
</evidence>
<accession>A0AAW2H6D9</accession>
<evidence type="ECO:0000256" key="5">
    <source>
        <dbReference type="ARBA" id="ARBA00022840"/>
    </source>
</evidence>
<dbReference type="SMART" id="SM00382">
    <property type="entry name" value="AAA"/>
    <property type="match status" value="1"/>
</dbReference>
<dbReference type="PROSITE" id="PS50893">
    <property type="entry name" value="ABC_TRANSPORTER_2"/>
    <property type="match status" value="1"/>
</dbReference>
<evidence type="ECO:0000259" key="7">
    <source>
        <dbReference type="PROSITE" id="PS50893"/>
    </source>
</evidence>
<dbReference type="InterPro" id="IPR003439">
    <property type="entry name" value="ABC_transporter-like_ATP-bd"/>
</dbReference>
<keyword evidence="2" id="KW-0813">Transport</keyword>
<protein>
    <recommendedName>
        <fullName evidence="7">ABC transporter domain-containing protein</fullName>
    </recommendedName>
</protein>
<dbReference type="EMBL" id="JARGDH010000089">
    <property type="protein sequence ID" value="KAL0263886.1"/>
    <property type="molecule type" value="Genomic_DNA"/>
</dbReference>
<dbReference type="GO" id="GO:0016887">
    <property type="term" value="F:ATP hydrolysis activity"/>
    <property type="evidence" value="ECO:0007669"/>
    <property type="project" value="InterPro"/>
</dbReference>